<dbReference type="EMBL" id="LR796924">
    <property type="protein sequence ID" value="CAB4174919.1"/>
    <property type="molecule type" value="Genomic_DNA"/>
</dbReference>
<evidence type="ECO:0000256" key="1">
    <source>
        <dbReference type="SAM" id="Coils"/>
    </source>
</evidence>
<name>A0A6J5RHW1_9CAUD</name>
<evidence type="ECO:0000313" key="5">
    <source>
        <dbReference type="EMBL" id="CAB4189103.1"/>
    </source>
</evidence>
<evidence type="ECO:0000313" key="7">
    <source>
        <dbReference type="EMBL" id="CAB5231509.1"/>
    </source>
</evidence>
<organism evidence="6">
    <name type="scientific">uncultured Caudovirales phage</name>
    <dbReference type="NCBI Taxonomy" id="2100421"/>
    <lineage>
        <taxon>Viruses</taxon>
        <taxon>Duplodnaviria</taxon>
        <taxon>Heunggongvirae</taxon>
        <taxon>Uroviricota</taxon>
        <taxon>Caudoviricetes</taxon>
        <taxon>Peduoviridae</taxon>
        <taxon>Maltschvirus</taxon>
        <taxon>Maltschvirus maltsch</taxon>
    </lineage>
</organism>
<feature type="coiled-coil region" evidence="1">
    <location>
        <begin position="108"/>
        <end position="139"/>
    </location>
</feature>
<sequence>MKLSEIKLNIEYAVVPSWTYNNRGARDVDKVREGDVVKATVISLDKYEYEPSNRKHNVNDFTKAQAGNRSIGILVKALDTNGKEFFWTTRLADVVAEWAVLEPTWNSQKSKEEEERLARDEAQRKERELRVRVEEEIERSRKSVVESAKELLGANTTVEVSTRGYGEDYRATVEISLAEFERLMELSYEGKAIN</sequence>
<reference evidence="6" key="1">
    <citation type="submission" date="2020-05" db="EMBL/GenBank/DDBJ databases">
        <authorList>
            <person name="Chiriac C."/>
            <person name="Salcher M."/>
            <person name="Ghai R."/>
            <person name="Kavagutti S V."/>
        </authorList>
    </citation>
    <scope>NUCLEOTIDE SEQUENCE</scope>
</reference>
<keyword evidence="1" id="KW-0175">Coiled coil</keyword>
<proteinExistence type="predicted"/>
<dbReference type="EMBL" id="LR796979">
    <property type="protein sequence ID" value="CAB4179294.1"/>
    <property type="molecule type" value="Genomic_DNA"/>
</dbReference>
<accession>A0A6J5RHW1</accession>
<dbReference type="EMBL" id="LR797196">
    <property type="protein sequence ID" value="CAB4193248.1"/>
    <property type="molecule type" value="Genomic_DNA"/>
</dbReference>
<evidence type="ECO:0000313" key="4">
    <source>
        <dbReference type="EMBL" id="CAB4179294.1"/>
    </source>
</evidence>
<dbReference type="EMBL" id="LR796798">
    <property type="protein sequence ID" value="CAB4167000.1"/>
    <property type="molecule type" value="Genomic_DNA"/>
</dbReference>
<evidence type="ECO:0000313" key="6">
    <source>
        <dbReference type="EMBL" id="CAB4193248.1"/>
    </source>
</evidence>
<evidence type="ECO:0000313" key="2">
    <source>
        <dbReference type="EMBL" id="CAB4167000.1"/>
    </source>
</evidence>
<gene>
    <name evidence="4" type="ORF">UFOVP1034_59</name>
    <name evidence="5" type="ORF">UFOVP1177_59</name>
    <name evidence="6" type="ORF">UFOVP1243_46</name>
    <name evidence="7" type="ORF">UFOVP1581_99</name>
    <name evidence="2" type="ORF">UFOVP854_99</name>
    <name evidence="3" type="ORF">UFOVP964_99</name>
</gene>
<protein>
    <submittedName>
        <fullName evidence="6">Uncharacterized protein</fullName>
    </submittedName>
</protein>
<evidence type="ECO:0000313" key="3">
    <source>
        <dbReference type="EMBL" id="CAB4174919.1"/>
    </source>
</evidence>
<dbReference type="EMBL" id="LR798433">
    <property type="protein sequence ID" value="CAB5231509.1"/>
    <property type="molecule type" value="Genomic_DNA"/>
</dbReference>
<dbReference type="EMBL" id="LR797132">
    <property type="protein sequence ID" value="CAB4189103.1"/>
    <property type="molecule type" value="Genomic_DNA"/>
</dbReference>